<dbReference type="STRING" id="310782.SAMN05216499_12896"/>
<evidence type="ECO:0000259" key="1">
    <source>
        <dbReference type="Pfam" id="PF11575"/>
    </source>
</evidence>
<name>A0A1M7Q3K3_9ACTN</name>
<protein>
    <submittedName>
        <fullName evidence="2">Ferric iron reductase FhuF-like transporter</fullName>
    </submittedName>
</protein>
<dbReference type="GO" id="GO:0051537">
    <property type="term" value="F:2 iron, 2 sulfur cluster binding"/>
    <property type="evidence" value="ECO:0007669"/>
    <property type="project" value="InterPro"/>
</dbReference>
<dbReference type="Pfam" id="PF11575">
    <property type="entry name" value="FhuF_C"/>
    <property type="match status" value="1"/>
</dbReference>
<dbReference type="InterPro" id="IPR024726">
    <property type="entry name" value="FhuF_C"/>
</dbReference>
<organism evidence="2 3">
    <name type="scientific">Actinacidiphila paucisporea</name>
    <dbReference type="NCBI Taxonomy" id="310782"/>
    <lineage>
        <taxon>Bacteria</taxon>
        <taxon>Bacillati</taxon>
        <taxon>Actinomycetota</taxon>
        <taxon>Actinomycetes</taxon>
        <taxon>Kitasatosporales</taxon>
        <taxon>Streptomycetaceae</taxon>
        <taxon>Actinacidiphila</taxon>
    </lineage>
</organism>
<accession>A0A1M7Q3K3</accession>
<dbReference type="Proteomes" id="UP000184111">
    <property type="component" value="Unassembled WGS sequence"/>
</dbReference>
<reference evidence="2 3" key="1">
    <citation type="submission" date="2016-11" db="EMBL/GenBank/DDBJ databases">
        <authorList>
            <person name="Jaros S."/>
            <person name="Januszkiewicz K."/>
            <person name="Wedrychowicz H."/>
        </authorList>
    </citation>
    <scope>NUCLEOTIDE SEQUENCE [LARGE SCALE GENOMIC DNA]</scope>
    <source>
        <strain evidence="2 3">CGMCC 4.2025</strain>
    </source>
</reference>
<sequence length="265" mass="26881">MTHHPHGATAPGAVIEEITALGPFFAVTTHPAAAPPTAPWQPMTAPLLAERAAAVRAYLAAAGGQPADAVEPRVAASVAHLGLAARLLSPALAAAVLHGRLLGYDLDAARWQPALGGPVPLSLPDDALHPPAPAEDRLADTVAARLLDGPLAELASHFAALGVSPHILLGNTASAVNGAATALSAARPELAACARAFTALLLERPPLRPQSARTPAGAFRRRSCCLIYRAAPDRKGALCGDCVLQAAPVKPPAQPAGRPVPHSSA</sequence>
<dbReference type="RefSeq" id="WP_073502171.1">
    <property type="nucleotide sequence ID" value="NZ_FRBI01000028.1"/>
</dbReference>
<dbReference type="AlphaFoldDB" id="A0A1M7Q3K3"/>
<evidence type="ECO:0000313" key="2">
    <source>
        <dbReference type="EMBL" id="SHN24739.1"/>
    </source>
</evidence>
<proteinExistence type="predicted"/>
<keyword evidence="3" id="KW-1185">Reference proteome</keyword>
<evidence type="ECO:0000313" key="3">
    <source>
        <dbReference type="Proteomes" id="UP000184111"/>
    </source>
</evidence>
<gene>
    <name evidence="2" type="ORF">SAMN05216499_12896</name>
</gene>
<feature type="domain" description="Ferric siderophore reductase C-terminal" evidence="1">
    <location>
        <begin position="221"/>
        <end position="244"/>
    </location>
</feature>
<dbReference type="EMBL" id="FRBI01000028">
    <property type="protein sequence ID" value="SHN24739.1"/>
    <property type="molecule type" value="Genomic_DNA"/>
</dbReference>